<sequence length="78" mass="8849">MEIVRMKCLARGVEEHRADREEDSNKRVKAFDRLGQRVDNNLDVSSVLSESRGLGLDTMPLSVLLREDKSQGDLHIRG</sequence>
<accession>A0A0E0MKR4</accession>
<dbReference type="Proteomes" id="UP000026962">
    <property type="component" value="Chromosome 12"/>
</dbReference>
<evidence type="ECO:0000313" key="2">
    <source>
        <dbReference type="Proteomes" id="UP000026962"/>
    </source>
</evidence>
<protein>
    <submittedName>
        <fullName evidence="1">Uncharacterized protein</fullName>
    </submittedName>
</protein>
<proteinExistence type="predicted"/>
<dbReference type="Gramene" id="OPUNC12G05920.1">
    <property type="protein sequence ID" value="OPUNC12G05920.1"/>
    <property type="gene ID" value="OPUNC12G05920"/>
</dbReference>
<organism evidence="1">
    <name type="scientific">Oryza punctata</name>
    <name type="common">Red rice</name>
    <dbReference type="NCBI Taxonomy" id="4537"/>
    <lineage>
        <taxon>Eukaryota</taxon>
        <taxon>Viridiplantae</taxon>
        <taxon>Streptophyta</taxon>
        <taxon>Embryophyta</taxon>
        <taxon>Tracheophyta</taxon>
        <taxon>Spermatophyta</taxon>
        <taxon>Magnoliopsida</taxon>
        <taxon>Liliopsida</taxon>
        <taxon>Poales</taxon>
        <taxon>Poaceae</taxon>
        <taxon>BOP clade</taxon>
        <taxon>Oryzoideae</taxon>
        <taxon>Oryzeae</taxon>
        <taxon>Oryzinae</taxon>
        <taxon>Oryza</taxon>
    </lineage>
</organism>
<name>A0A0E0MKR4_ORYPU</name>
<dbReference type="AlphaFoldDB" id="A0A0E0MKR4"/>
<reference evidence="1" key="1">
    <citation type="submission" date="2015-04" db="UniProtKB">
        <authorList>
            <consortium name="EnsemblPlants"/>
        </authorList>
    </citation>
    <scope>IDENTIFICATION</scope>
</reference>
<keyword evidence="2" id="KW-1185">Reference proteome</keyword>
<dbReference type="EnsemblPlants" id="OPUNC12G05920.1">
    <property type="protein sequence ID" value="OPUNC12G05920.1"/>
    <property type="gene ID" value="OPUNC12G05920"/>
</dbReference>
<reference evidence="1" key="2">
    <citation type="submission" date="2018-05" db="EMBL/GenBank/DDBJ databases">
        <title>OpunRS2 (Oryza punctata Reference Sequence Version 2).</title>
        <authorList>
            <person name="Zhang J."/>
            <person name="Kudrna D."/>
            <person name="Lee S."/>
            <person name="Talag J."/>
            <person name="Welchert J."/>
            <person name="Wing R.A."/>
        </authorList>
    </citation>
    <scope>NUCLEOTIDE SEQUENCE [LARGE SCALE GENOMIC DNA]</scope>
</reference>
<dbReference type="HOGENOM" id="CLU_2626217_0_0_1"/>
<evidence type="ECO:0000313" key="1">
    <source>
        <dbReference type="EnsemblPlants" id="OPUNC12G05920.1"/>
    </source>
</evidence>